<accession>A0A2H0KGF3</accession>
<reference evidence="3 4" key="1">
    <citation type="submission" date="2017-09" db="EMBL/GenBank/DDBJ databases">
        <title>Depth-based differentiation of microbial function through sediment-hosted aquifers and enrichment of novel symbionts in the deep terrestrial subsurface.</title>
        <authorList>
            <person name="Probst A.J."/>
            <person name="Ladd B."/>
            <person name="Jarett J.K."/>
            <person name="Geller-Mcgrath D.E."/>
            <person name="Sieber C.M."/>
            <person name="Emerson J.B."/>
            <person name="Anantharaman K."/>
            <person name="Thomas B.C."/>
            <person name="Malmstrom R."/>
            <person name="Stieglmeier M."/>
            <person name="Klingl A."/>
            <person name="Woyke T."/>
            <person name="Ryan C.M."/>
            <person name="Banfield J.F."/>
        </authorList>
    </citation>
    <scope>NUCLEOTIDE SEQUENCE [LARGE SCALE GENOMIC DNA]</scope>
    <source>
        <strain evidence="3">CG11_big_fil_rev_8_21_14_0_20_40_12</strain>
    </source>
</reference>
<dbReference type="Gene3D" id="3.40.50.2000">
    <property type="entry name" value="Glycogen Phosphorylase B"/>
    <property type="match status" value="2"/>
</dbReference>
<dbReference type="SUPFAM" id="SSF53756">
    <property type="entry name" value="UDP-Glycosyltransferase/glycogen phosphorylase"/>
    <property type="match status" value="1"/>
</dbReference>
<comment type="caution">
    <text evidence="3">The sequence shown here is derived from an EMBL/GenBank/DDBJ whole genome shotgun (WGS) entry which is preliminary data.</text>
</comment>
<feature type="domain" description="Glycosyltransferase subfamily 4-like N-terminal" evidence="2">
    <location>
        <begin position="109"/>
        <end position="177"/>
    </location>
</feature>
<feature type="domain" description="Glycosyl transferase family 1" evidence="1">
    <location>
        <begin position="187"/>
        <end position="292"/>
    </location>
</feature>
<dbReference type="InterPro" id="IPR001296">
    <property type="entry name" value="Glyco_trans_1"/>
</dbReference>
<evidence type="ECO:0000313" key="4">
    <source>
        <dbReference type="Proteomes" id="UP000231371"/>
    </source>
</evidence>
<evidence type="ECO:0000313" key="3">
    <source>
        <dbReference type="EMBL" id="PIQ70322.1"/>
    </source>
</evidence>
<proteinExistence type="predicted"/>
<dbReference type="InterPro" id="IPR028098">
    <property type="entry name" value="Glyco_trans_4-like_N"/>
</dbReference>
<evidence type="ECO:0000259" key="2">
    <source>
        <dbReference type="Pfam" id="PF13439"/>
    </source>
</evidence>
<dbReference type="PANTHER" id="PTHR12526:SF572">
    <property type="entry name" value="BLL5144 PROTEIN"/>
    <property type="match status" value="1"/>
</dbReference>
<name>A0A2H0KGF3_9BACT</name>
<protein>
    <submittedName>
        <fullName evidence="3">Glycosyl transferase family 1</fullName>
    </submittedName>
</protein>
<organism evidence="3 4">
    <name type="scientific">Candidatus Shapirobacteria bacterium CG11_big_fil_rev_8_21_14_0_20_40_12</name>
    <dbReference type="NCBI Taxonomy" id="1974889"/>
    <lineage>
        <taxon>Bacteria</taxon>
        <taxon>Candidatus Shapironibacteriota</taxon>
    </lineage>
</organism>
<keyword evidence="3" id="KW-0808">Transferase</keyword>
<dbReference type="GO" id="GO:0016757">
    <property type="term" value="F:glycosyltransferase activity"/>
    <property type="evidence" value="ECO:0007669"/>
    <property type="project" value="InterPro"/>
</dbReference>
<feature type="non-terminal residue" evidence="3">
    <location>
        <position position="305"/>
    </location>
</feature>
<evidence type="ECO:0000259" key="1">
    <source>
        <dbReference type="Pfam" id="PF00534"/>
    </source>
</evidence>
<dbReference type="AlphaFoldDB" id="A0A2H0KGF3"/>
<sequence>MTKEVQKERKPIKVIYVSSYIPRKCGIATYTKDLTNDINQLNPYALAEILAINRIEENLSYPWEVKFKINYDSLESYIQAANYVNQSEADFVLLEHEFGLYGGRGGDHILAFIQTLKKPLAVTFHTMIEDPSSDFGIAQKRLADTAKANIVMIEDSRQKLIEEYKIPEEKIAVIPHGTPDLPFGNNEKFKRKKRLSNKVVLGNINLLSENKGIEYSLEAIAKIAKEFPEIVYLVIGQTHPIVLQKEGEKYRNSLKKRIRKLGIESKVRFINEYLSLEDLLEWLQAIDIYITPYLNPIQASSGALA</sequence>
<dbReference type="EMBL" id="PCVI01000019">
    <property type="protein sequence ID" value="PIQ70322.1"/>
    <property type="molecule type" value="Genomic_DNA"/>
</dbReference>
<dbReference type="Proteomes" id="UP000231371">
    <property type="component" value="Unassembled WGS sequence"/>
</dbReference>
<dbReference type="PANTHER" id="PTHR12526">
    <property type="entry name" value="GLYCOSYLTRANSFERASE"/>
    <property type="match status" value="1"/>
</dbReference>
<gene>
    <name evidence="3" type="ORF">COV89_01145</name>
</gene>
<dbReference type="Pfam" id="PF13439">
    <property type="entry name" value="Glyco_transf_4"/>
    <property type="match status" value="1"/>
</dbReference>
<dbReference type="Pfam" id="PF00534">
    <property type="entry name" value="Glycos_transf_1"/>
    <property type="match status" value="1"/>
</dbReference>